<protein>
    <submittedName>
        <fullName evidence="1">12123_t:CDS:1</fullName>
    </submittedName>
</protein>
<keyword evidence="2" id="KW-1185">Reference proteome</keyword>
<comment type="caution">
    <text evidence="1">The sequence shown here is derived from an EMBL/GenBank/DDBJ whole genome shotgun (WGS) entry which is preliminary data.</text>
</comment>
<gene>
    <name evidence="1" type="ORF">DERYTH_LOCUS6491</name>
</gene>
<dbReference type="Proteomes" id="UP000789405">
    <property type="component" value="Unassembled WGS sequence"/>
</dbReference>
<reference evidence="1" key="1">
    <citation type="submission" date="2021-06" db="EMBL/GenBank/DDBJ databases">
        <authorList>
            <person name="Kallberg Y."/>
            <person name="Tangrot J."/>
            <person name="Rosling A."/>
        </authorList>
    </citation>
    <scope>NUCLEOTIDE SEQUENCE</scope>
    <source>
        <strain evidence="1">MA453B</strain>
    </source>
</reference>
<dbReference type="OrthoDB" id="2449006at2759"/>
<dbReference type="AlphaFoldDB" id="A0A9N9G2H1"/>
<name>A0A9N9G2H1_9GLOM</name>
<evidence type="ECO:0000313" key="1">
    <source>
        <dbReference type="EMBL" id="CAG8576978.1"/>
    </source>
</evidence>
<dbReference type="EMBL" id="CAJVPY010002960">
    <property type="protein sequence ID" value="CAG8576978.1"/>
    <property type="molecule type" value="Genomic_DNA"/>
</dbReference>
<organism evidence="1 2">
    <name type="scientific">Dentiscutata erythropus</name>
    <dbReference type="NCBI Taxonomy" id="1348616"/>
    <lineage>
        <taxon>Eukaryota</taxon>
        <taxon>Fungi</taxon>
        <taxon>Fungi incertae sedis</taxon>
        <taxon>Mucoromycota</taxon>
        <taxon>Glomeromycotina</taxon>
        <taxon>Glomeromycetes</taxon>
        <taxon>Diversisporales</taxon>
        <taxon>Gigasporaceae</taxon>
        <taxon>Dentiscutata</taxon>
    </lineage>
</organism>
<accession>A0A9N9G2H1</accession>
<sequence>STPDPYAESATALLRLTPEGSSYFNWLNDKSGFFNQLLTELADVIPVDPSRLSSSNRFQEDYLAPTKQLLLSFNIEATRNQSQRNTLRVISDLNTLIINKQISPISNRYNLTFYLDDSYGCQNAHIEALTIINSEFAGLGMFKAFISNKADFHTGSLTRKMVSTIISTSTFQLFRKIDDYDKALHFDNNFGQLHSCVQVDHEWSRMVTPLLWSKPGQGIRIDSEFAFKLTISIIMEQTRTRH</sequence>
<evidence type="ECO:0000313" key="2">
    <source>
        <dbReference type="Proteomes" id="UP000789405"/>
    </source>
</evidence>
<proteinExistence type="predicted"/>
<feature type="non-terminal residue" evidence="1">
    <location>
        <position position="242"/>
    </location>
</feature>